<evidence type="ECO:0000259" key="1">
    <source>
        <dbReference type="Pfam" id="PF04466"/>
    </source>
</evidence>
<dbReference type="InterPro" id="IPR035412">
    <property type="entry name" value="Terminase_L_N"/>
</dbReference>
<sequence>MTIDWPHWWQITNHTFVPLVKNKDRYLILYGSRGSGKSDYTAKRLVEQCLSHNYFKCILYRKNFNSIKDSSYDTIKQAIYDLGLESLFVFKLSPLEIICLNGNKFIARGGDDPNKLKSIKDPTLVWYEEDIPSESDFATISLTIRSGKADLLQEIFTINPQVEGNPEDNWFWQRFFKDHNELSFRQKTTVEVEGRAIDYYYTVHHSTYQDNRWLPDEVKAQIEDYKEKNPYLYSVYAKGLWTAKETGGNFYKEFSRAKHVKKLQYDPSLPIHVSFDFNVNPYCSVQIWQIRGYEVNCIDEIPARYPNNNTKGASKLFLNKYFAHKGGVFVYGDPSGRSADTRSEQGQNDFRIIMTELSSLRPGLRIHSKAPAVAMRGNWINAILGFEEGGIKVNIDESCGQTISDFSYLKEASDGTKHKEKVKDPETNVTYEKYGHFSDCADYMLTFAFASEYDKFQRGGITNISFGKNRNSKNSY</sequence>
<dbReference type="NCBIfam" id="TIGR01547">
    <property type="entry name" value="phage_term_2"/>
    <property type="match status" value="1"/>
</dbReference>
<name>A0A6J5KZ73_9CAUD</name>
<gene>
    <name evidence="3" type="ORF">UFOVP153_35</name>
    <name evidence="2" type="ORF">UFOVP69_23</name>
</gene>
<proteinExistence type="predicted"/>
<evidence type="ECO:0000313" key="2">
    <source>
        <dbReference type="EMBL" id="CAB4126213.1"/>
    </source>
</evidence>
<reference evidence="2" key="1">
    <citation type="submission" date="2020-04" db="EMBL/GenBank/DDBJ databases">
        <authorList>
            <person name="Chiriac C."/>
            <person name="Salcher M."/>
            <person name="Ghai R."/>
            <person name="Kavagutti S V."/>
        </authorList>
    </citation>
    <scope>NUCLEOTIDE SEQUENCE</scope>
</reference>
<dbReference type="EMBL" id="LR798204">
    <property type="protein sequence ID" value="CAB5170704.1"/>
    <property type="molecule type" value="Genomic_DNA"/>
</dbReference>
<dbReference type="InterPro" id="IPR006437">
    <property type="entry name" value="Phage_terminase_lsu"/>
</dbReference>
<protein>
    <submittedName>
        <fullName evidence="2">XtmB Phage terminase large subunit</fullName>
    </submittedName>
</protein>
<evidence type="ECO:0000313" key="3">
    <source>
        <dbReference type="EMBL" id="CAB5170704.1"/>
    </source>
</evidence>
<dbReference type="InterPro" id="IPR052380">
    <property type="entry name" value="Viral_DNA_packaging_terminase"/>
</dbReference>
<dbReference type="PANTHER" id="PTHR39184:SF1">
    <property type="entry name" value="PBSX PHAGE TERMINASE LARGE SUBUNIT"/>
    <property type="match status" value="1"/>
</dbReference>
<dbReference type="Gene3D" id="3.40.50.300">
    <property type="entry name" value="P-loop containing nucleotide triphosphate hydrolases"/>
    <property type="match status" value="1"/>
</dbReference>
<dbReference type="InterPro" id="IPR027417">
    <property type="entry name" value="P-loop_NTPase"/>
</dbReference>
<dbReference type="EMBL" id="LR796194">
    <property type="protein sequence ID" value="CAB4126213.1"/>
    <property type="molecule type" value="Genomic_DNA"/>
</dbReference>
<dbReference type="Pfam" id="PF04466">
    <property type="entry name" value="Terminase_3"/>
    <property type="match status" value="1"/>
</dbReference>
<organism evidence="2">
    <name type="scientific">uncultured Caudovirales phage</name>
    <dbReference type="NCBI Taxonomy" id="2100421"/>
    <lineage>
        <taxon>Viruses</taxon>
        <taxon>Duplodnaviria</taxon>
        <taxon>Heunggongvirae</taxon>
        <taxon>Uroviricota</taxon>
        <taxon>Caudoviricetes</taxon>
        <taxon>Peduoviridae</taxon>
        <taxon>Maltschvirus</taxon>
        <taxon>Maltschvirus maltsch</taxon>
    </lineage>
</organism>
<dbReference type="PANTHER" id="PTHR39184">
    <property type="match status" value="1"/>
</dbReference>
<feature type="domain" description="Phage terminase large subunit N-terminal" evidence="1">
    <location>
        <begin position="24"/>
        <end position="239"/>
    </location>
</feature>
<accession>A0A6J5KZ73</accession>